<evidence type="ECO:0000313" key="3">
    <source>
        <dbReference type="Proteomes" id="UP000027073"/>
    </source>
</evidence>
<reference evidence="3" key="1">
    <citation type="journal article" date="2014" name="Proc. Natl. Acad. Sci. U.S.A.">
        <title>Extensive sampling of basidiomycete genomes demonstrates inadequacy of the white-rot/brown-rot paradigm for wood decay fungi.</title>
        <authorList>
            <person name="Riley R."/>
            <person name="Salamov A.A."/>
            <person name="Brown D.W."/>
            <person name="Nagy L.G."/>
            <person name="Floudas D."/>
            <person name="Held B.W."/>
            <person name="Levasseur A."/>
            <person name="Lombard V."/>
            <person name="Morin E."/>
            <person name="Otillar R."/>
            <person name="Lindquist E.A."/>
            <person name="Sun H."/>
            <person name="LaButti K.M."/>
            <person name="Schmutz J."/>
            <person name="Jabbour D."/>
            <person name="Luo H."/>
            <person name="Baker S.E."/>
            <person name="Pisabarro A.G."/>
            <person name="Walton J.D."/>
            <person name="Blanchette R.A."/>
            <person name="Henrissat B."/>
            <person name="Martin F."/>
            <person name="Cullen D."/>
            <person name="Hibbett D.S."/>
            <person name="Grigoriev I.V."/>
        </authorList>
    </citation>
    <scope>NUCLEOTIDE SEQUENCE [LARGE SCALE GENOMIC DNA]</scope>
    <source>
        <strain evidence="3">PC15</strain>
    </source>
</reference>
<proteinExistence type="predicted"/>
<dbReference type="VEuPathDB" id="FungiDB:PLEOSDRAFT_162785"/>
<dbReference type="HOGENOM" id="CLU_1778266_0_0_1"/>
<dbReference type="Proteomes" id="UP000027073">
    <property type="component" value="Unassembled WGS sequence"/>
</dbReference>
<dbReference type="EMBL" id="KL198013">
    <property type="protein sequence ID" value="KDQ23188.1"/>
    <property type="molecule type" value="Genomic_DNA"/>
</dbReference>
<protein>
    <submittedName>
        <fullName evidence="2">Uncharacterized protein</fullName>
    </submittedName>
</protein>
<accession>A0A067N583</accession>
<gene>
    <name evidence="2" type="ORF">PLEOSDRAFT_162785</name>
</gene>
<organism evidence="2 3">
    <name type="scientific">Pleurotus ostreatus (strain PC15)</name>
    <name type="common">Oyster mushroom</name>
    <dbReference type="NCBI Taxonomy" id="1137138"/>
    <lineage>
        <taxon>Eukaryota</taxon>
        <taxon>Fungi</taxon>
        <taxon>Dikarya</taxon>
        <taxon>Basidiomycota</taxon>
        <taxon>Agaricomycotina</taxon>
        <taxon>Agaricomycetes</taxon>
        <taxon>Agaricomycetidae</taxon>
        <taxon>Agaricales</taxon>
        <taxon>Pleurotineae</taxon>
        <taxon>Pleurotaceae</taxon>
        <taxon>Pleurotus</taxon>
    </lineage>
</organism>
<sequence>MPVCQYGNNNMPIHRYAKTGEDNKKSSGRCSMLESRKKPLTQEVQDKKDSEAAVCNVQRARPKLKDRKSKVQTTLENRYASTRRRYATYLRTYYPATLLRATCAASFPQYLTSQKPAIALRSPPAGAMAMARPAYHTRHAHGTARV</sequence>
<dbReference type="AlphaFoldDB" id="A0A067N583"/>
<evidence type="ECO:0000256" key="1">
    <source>
        <dbReference type="SAM" id="MobiDB-lite"/>
    </source>
</evidence>
<feature type="region of interest" description="Disordered" evidence="1">
    <location>
        <begin position="15"/>
        <end position="52"/>
    </location>
</feature>
<dbReference type="InParanoid" id="A0A067N583"/>
<name>A0A067N583_PLEO1</name>
<evidence type="ECO:0000313" key="2">
    <source>
        <dbReference type="EMBL" id="KDQ23188.1"/>
    </source>
</evidence>